<keyword evidence="2" id="KW-0812">Transmembrane</keyword>
<gene>
    <name evidence="4" type="ORF">BF93_12370</name>
</gene>
<feature type="transmembrane region" description="Helical" evidence="2">
    <location>
        <begin position="507"/>
        <end position="526"/>
    </location>
</feature>
<dbReference type="STRING" id="396014.BF93_12370"/>
<name>Z9JW00_9MICO</name>
<evidence type="ECO:0000256" key="1">
    <source>
        <dbReference type="ARBA" id="ARBA00009670"/>
    </source>
</evidence>
<dbReference type="HOGENOM" id="CLU_006533_0_2_11"/>
<evidence type="ECO:0000256" key="2">
    <source>
        <dbReference type="SAM" id="Phobius"/>
    </source>
</evidence>
<sequence length="574" mass="61956">MVVERGERYRQIAEVLVGFGWSAVADALGIGRQVPSFAAIVRRHRHEHGRGASAPQPGGEAPSAPVRLRLALEALGPTFIKLGQMLATREDILPPAYARELGALQDGAAAVPFSDIRAVLRAELGADAEHLFAHLEQTPLASASIGQAHAARLADGREVVVKVRKPGVSSQVEADLAILRDLTEIAAREWELAERYGLPALVASFDRAMRRELDYRIEAESARAFARNLADDPLVRIPAVIDELSTARVLTEERATGMRIDDTAALDAAGLDRRALAQGATRTVIRMVLADGLFHADPHPGNMFVQPDGRLWLIDFGMVGELDEDTRGELLWLLLALGRHDADAVMSRLLHLAPPRGTVDRRRLRADVRSLMETVSGNLAEMSMVDFFAQLTGMLRRHALQLPGEVATLLRMLVLTESTATVLDPGFRLGAVLEEVGYGALFEQWGVHALSRRLTGAGLRSAHLAADLPERGELLLEDFEAHGLRVRLDAQDLEPLVERVEVVSDRVIAGITMSGLLVALGSVVATGAGPAGRWRDPIMLAAGGATSLLGAYLMAGAGPARGARRAVRRALRRP</sequence>
<comment type="caution">
    <text evidence="4">The sequence shown here is derived from an EMBL/GenBank/DDBJ whole genome shotgun (WGS) entry which is preliminary data.</text>
</comment>
<evidence type="ECO:0000259" key="3">
    <source>
        <dbReference type="Pfam" id="PF03109"/>
    </source>
</evidence>
<dbReference type="PATRIC" id="fig|396014.3.peg.982"/>
<dbReference type="InterPro" id="IPR050154">
    <property type="entry name" value="UbiB_kinase"/>
</dbReference>
<dbReference type="RefSeq" id="WP_051486532.1">
    <property type="nucleotide sequence ID" value="NZ_KK069989.1"/>
</dbReference>
<organism evidence="4 5">
    <name type="scientific">Brachybacterium phenoliresistens</name>
    <dbReference type="NCBI Taxonomy" id="396014"/>
    <lineage>
        <taxon>Bacteria</taxon>
        <taxon>Bacillati</taxon>
        <taxon>Actinomycetota</taxon>
        <taxon>Actinomycetes</taxon>
        <taxon>Micrococcales</taxon>
        <taxon>Dermabacteraceae</taxon>
        <taxon>Brachybacterium</taxon>
    </lineage>
</organism>
<reference evidence="4 5" key="1">
    <citation type="submission" date="2014-02" db="EMBL/GenBank/DDBJ databases">
        <title>Genome sequence of Brachybacterium phenoliresistens strain W13A50.</title>
        <authorList>
            <person name="Wang X."/>
        </authorList>
    </citation>
    <scope>NUCLEOTIDE SEQUENCE [LARGE SCALE GENOMIC DNA]</scope>
    <source>
        <strain evidence="4 5">W13A50</strain>
    </source>
</reference>
<evidence type="ECO:0000313" key="5">
    <source>
        <dbReference type="Proteomes" id="UP000023067"/>
    </source>
</evidence>
<keyword evidence="5" id="KW-1185">Reference proteome</keyword>
<dbReference type="CDD" id="cd05121">
    <property type="entry name" value="ABC1_ADCK3-like"/>
    <property type="match status" value="1"/>
</dbReference>
<dbReference type="OrthoDB" id="9795390at2"/>
<accession>Z9JW00</accession>
<keyword evidence="2" id="KW-1133">Transmembrane helix</keyword>
<dbReference type="EMBL" id="JDYK01000003">
    <property type="protein sequence ID" value="EWS82384.1"/>
    <property type="molecule type" value="Genomic_DNA"/>
</dbReference>
<comment type="similarity">
    <text evidence="1">Belongs to the protein kinase superfamily. ADCK protein kinase family.</text>
</comment>
<dbReference type="PANTHER" id="PTHR10566:SF113">
    <property type="entry name" value="PROTEIN ACTIVITY OF BC1 COMPLEX KINASE 7, CHLOROPLASTIC"/>
    <property type="match status" value="1"/>
</dbReference>
<dbReference type="Proteomes" id="UP000023067">
    <property type="component" value="Unassembled WGS sequence"/>
</dbReference>
<feature type="transmembrane region" description="Helical" evidence="2">
    <location>
        <begin position="538"/>
        <end position="560"/>
    </location>
</feature>
<dbReference type="PANTHER" id="PTHR10566">
    <property type="entry name" value="CHAPERONE-ACTIVITY OF BC1 COMPLEX CABC1 -RELATED"/>
    <property type="match status" value="1"/>
</dbReference>
<keyword evidence="2" id="KW-0472">Membrane</keyword>
<protein>
    <submittedName>
        <fullName evidence="4">ABC transporter</fullName>
    </submittedName>
</protein>
<proteinExistence type="inferred from homology"/>
<dbReference type="eggNOG" id="COG0661">
    <property type="taxonomic scope" value="Bacteria"/>
</dbReference>
<feature type="domain" description="ABC1 atypical kinase-like" evidence="3">
    <location>
        <begin position="104"/>
        <end position="346"/>
    </location>
</feature>
<dbReference type="Pfam" id="PF03109">
    <property type="entry name" value="ABC1"/>
    <property type="match status" value="1"/>
</dbReference>
<dbReference type="SUPFAM" id="SSF56112">
    <property type="entry name" value="Protein kinase-like (PK-like)"/>
    <property type="match status" value="1"/>
</dbReference>
<dbReference type="InterPro" id="IPR004147">
    <property type="entry name" value="ABC1_dom"/>
</dbReference>
<dbReference type="AlphaFoldDB" id="Z9JW00"/>
<evidence type="ECO:0000313" key="4">
    <source>
        <dbReference type="EMBL" id="EWS82384.1"/>
    </source>
</evidence>
<dbReference type="InterPro" id="IPR011009">
    <property type="entry name" value="Kinase-like_dom_sf"/>
</dbReference>